<evidence type="ECO:0000313" key="4">
    <source>
        <dbReference type="Proteomes" id="UP000287470"/>
    </source>
</evidence>
<organism evidence="3 4">
    <name type="scientific">Bifidobacterium samirii</name>
    <dbReference type="NCBI Taxonomy" id="2306974"/>
    <lineage>
        <taxon>Bacteria</taxon>
        <taxon>Bacillati</taxon>
        <taxon>Actinomycetota</taxon>
        <taxon>Actinomycetes</taxon>
        <taxon>Bifidobacteriales</taxon>
        <taxon>Bifidobacteriaceae</taxon>
        <taxon>Bifidobacterium</taxon>
    </lineage>
</organism>
<evidence type="ECO:0000256" key="1">
    <source>
        <dbReference type="SAM" id="Phobius"/>
    </source>
</evidence>
<protein>
    <submittedName>
        <fullName evidence="3">Nickel ABC transporter permease</fullName>
    </submittedName>
</protein>
<dbReference type="OrthoDB" id="2056752at2"/>
<evidence type="ECO:0000313" key="3">
    <source>
        <dbReference type="EMBL" id="RSX56363.1"/>
    </source>
</evidence>
<proteinExistence type="predicted"/>
<sequence>MIVWFIILELLLIGMGLFALLRPTDMWRLEHFLSVRGGEPTDFYLFMTRLGGGFSLAAAVALPIFLVLNGFFSEPGVWW</sequence>
<keyword evidence="1" id="KW-0472">Membrane</keyword>
<name>A0A430FTU2_9BIFI</name>
<dbReference type="InterPro" id="IPR045679">
    <property type="entry name" value="DUF6199"/>
</dbReference>
<evidence type="ECO:0000259" key="2">
    <source>
        <dbReference type="Pfam" id="PF19701"/>
    </source>
</evidence>
<accession>A0A430FTU2</accession>
<dbReference type="EMBL" id="QXGK01000010">
    <property type="protein sequence ID" value="RSX56363.1"/>
    <property type="molecule type" value="Genomic_DNA"/>
</dbReference>
<reference evidence="3 4" key="1">
    <citation type="submission" date="2018-09" db="EMBL/GenBank/DDBJ databases">
        <title>Characterization of the phylogenetic diversity of five novel species belonging to the genus Bifidobacterium.</title>
        <authorList>
            <person name="Lugli G.A."/>
            <person name="Duranti S."/>
            <person name="Milani C."/>
        </authorList>
    </citation>
    <scope>NUCLEOTIDE SEQUENCE [LARGE SCALE GENOMIC DNA]</scope>
    <source>
        <strain evidence="3 4">2033B</strain>
    </source>
</reference>
<gene>
    <name evidence="3" type="ORF">D2E24_1176</name>
</gene>
<keyword evidence="4" id="KW-1185">Reference proteome</keyword>
<keyword evidence="1" id="KW-1133">Transmembrane helix</keyword>
<feature type="transmembrane region" description="Helical" evidence="1">
    <location>
        <begin position="6"/>
        <end position="22"/>
    </location>
</feature>
<dbReference type="Proteomes" id="UP000287470">
    <property type="component" value="Unassembled WGS sequence"/>
</dbReference>
<dbReference type="RefSeq" id="WP_125968430.1">
    <property type="nucleotide sequence ID" value="NZ_QXGK01000010.1"/>
</dbReference>
<dbReference type="Pfam" id="PF19701">
    <property type="entry name" value="DUF6199"/>
    <property type="match status" value="1"/>
</dbReference>
<dbReference type="AlphaFoldDB" id="A0A430FTU2"/>
<keyword evidence="1" id="KW-0812">Transmembrane</keyword>
<comment type="caution">
    <text evidence="3">The sequence shown here is derived from an EMBL/GenBank/DDBJ whole genome shotgun (WGS) entry which is preliminary data.</text>
</comment>
<feature type="domain" description="DUF6199" evidence="2">
    <location>
        <begin position="10"/>
        <end position="64"/>
    </location>
</feature>
<feature type="transmembrane region" description="Helical" evidence="1">
    <location>
        <begin position="43"/>
        <end position="72"/>
    </location>
</feature>